<protein>
    <submittedName>
        <fullName evidence="5">Glycosyltransferase family 4 protein</fullName>
    </submittedName>
</protein>
<accession>A0A7K3WM10</accession>
<keyword evidence="1" id="KW-0328">Glycosyltransferase</keyword>
<dbReference type="Pfam" id="PF13439">
    <property type="entry name" value="Glyco_transf_4"/>
    <property type="match status" value="1"/>
</dbReference>
<name>A0A7K3WM10_9FLAO</name>
<evidence type="ECO:0000259" key="4">
    <source>
        <dbReference type="Pfam" id="PF13439"/>
    </source>
</evidence>
<feature type="domain" description="Glycosyl transferase family 1" evidence="3">
    <location>
        <begin position="183"/>
        <end position="348"/>
    </location>
</feature>
<dbReference type="Gene3D" id="3.40.50.2000">
    <property type="entry name" value="Glycogen Phosphorylase B"/>
    <property type="match status" value="2"/>
</dbReference>
<comment type="caution">
    <text evidence="5">The sequence shown here is derived from an EMBL/GenBank/DDBJ whole genome shotgun (WGS) entry which is preliminary data.</text>
</comment>
<evidence type="ECO:0000313" key="5">
    <source>
        <dbReference type="EMBL" id="NEN22558.1"/>
    </source>
</evidence>
<dbReference type="InterPro" id="IPR028098">
    <property type="entry name" value="Glyco_trans_4-like_N"/>
</dbReference>
<dbReference type="RefSeq" id="WP_163283282.1">
    <property type="nucleotide sequence ID" value="NZ_JAAGVY010000003.1"/>
</dbReference>
<dbReference type="GO" id="GO:0016757">
    <property type="term" value="F:glycosyltransferase activity"/>
    <property type="evidence" value="ECO:0007669"/>
    <property type="project" value="UniProtKB-KW"/>
</dbReference>
<dbReference type="PANTHER" id="PTHR12526">
    <property type="entry name" value="GLYCOSYLTRANSFERASE"/>
    <property type="match status" value="1"/>
</dbReference>
<sequence>MTRICHVTSIHKGYDTRIFLKECRSLAKAGYDVKLVAPHPKAEWVDGVDIVAVNRKGKGRLSRVLFFVWRVFYVALKTKSDIYHFHDPELVPAGIILRLMGKKVIFDIHENIARQIKSKSYLPFRLKISKLYGVVDWISAKCFFIILAEYSYEKIYSKWTKNYEIVLNMPDFDFLMPFQNTERIYNQTIELYYVGGITFVRGIETVVIAINELKSRGFNVIFHCVGPYEESVMEKIKAIPEFEQVKNDIHFYGAKRLDLALEMSKKCHIGLSILLPIENYLESYSTKIFEYMAIGLPVITSNFELYRKVIEKHECGFCVDPNDPVLLADKIEYFATHNNAISEMGKNGIAAAKAHYNWKHEEEKLLNLYSKVLFQ</sequence>
<reference evidence="5 6" key="1">
    <citation type="submission" date="2020-02" db="EMBL/GenBank/DDBJ databases">
        <title>Out from the shadows clarifying the taxonomy of the family Cryomorphaceae and related taxa by utilizing the GTDB taxonomic framework.</title>
        <authorList>
            <person name="Bowman J.P."/>
        </authorList>
    </citation>
    <scope>NUCLEOTIDE SEQUENCE [LARGE SCALE GENOMIC DNA]</scope>
    <source>
        <strain evidence="5 6">QSSC 1-22</strain>
    </source>
</reference>
<dbReference type="InterPro" id="IPR001296">
    <property type="entry name" value="Glyco_trans_1"/>
</dbReference>
<evidence type="ECO:0000256" key="1">
    <source>
        <dbReference type="ARBA" id="ARBA00022676"/>
    </source>
</evidence>
<organism evidence="5 6">
    <name type="scientific">Cryomorpha ignava</name>
    <dbReference type="NCBI Taxonomy" id="101383"/>
    <lineage>
        <taxon>Bacteria</taxon>
        <taxon>Pseudomonadati</taxon>
        <taxon>Bacteroidota</taxon>
        <taxon>Flavobacteriia</taxon>
        <taxon>Flavobacteriales</taxon>
        <taxon>Cryomorphaceae</taxon>
        <taxon>Cryomorpha</taxon>
    </lineage>
</organism>
<evidence type="ECO:0000259" key="3">
    <source>
        <dbReference type="Pfam" id="PF00534"/>
    </source>
</evidence>
<dbReference type="PANTHER" id="PTHR12526:SF629">
    <property type="entry name" value="TEICHURONIC ACID BIOSYNTHESIS GLYCOSYLTRANSFERASE TUAH-RELATED"/>
    <property type="match status" value="1"/>
</dbReference>
<dbReference type="AlphaFoldDB" id="A0A7K3WM10"/>
<evidence type="ECO:0000256" key="2">
    <source>
        <dbReference type="ARBA" id="ARBA00022679"/>
    </source>
</evidence>
<gene>
    <name evidence="5" type="ORF">G3O08_03445</name>
</gene>
<dbReference type="EMBL" id="JAAGVY010000003">
    <property type="protein sequence ID" value="NEN22558.1"/>
    <property type="molecule type" value="Genomic_DNA"/>
</dbReference>
<feature type="domain" description="Glycosyltransferase subfamily 4-like N-terminal" evidence="4">
    <location>
        <begin position="23"/>
        <end position="124"/>
    </location>
</feature>
<dbReference type="SUPFAM" id="SSF53756">
    <property type="entry name" value="UDP-Glycosyltransferase/glycogen phosphorylase"/>
    <property type="match status" value="1"/>
</dbReference>
<dbReference type="Pfam" id="PF00534">
    <property type="entry name" value="Glycos_transf_1"/>
    <property type="match status" value="1"/>
</dbReference>
<dbReference type="Proteomes" id="UP000486602">
    <property type="component" value="Unassembled WGS sequence"/>
</dbReference>
<keyword evidence="2 5" id="KW-0808">Transferase</keyword>
<keyword evidence="6" id="KW-1185">Reference proteome</keyword>
<evidence type="ECO:0000313" key="6">
    <source>
        <dbReference type="Proteomes" id="UP000486602"/>
    </source>
</evidence>
<proteinExistence type="predicted"/>